<feature type="region of interest" description="Disordered" evidence="6">
    <location>
        <begin position="1"/>
        <end position="52"/>
    </location>
</feature>
<dbReference type="GO" id="GO:0005886">
    <property type="term" value="C:plasma membrane"/>
    <property type="evidence" value="ECO:0007669"/>
    <property type="project" value="UniProtKB-SubCell"/>
</dbReference>
<sequence>MTGGRGMRGAGDDADAHDNHGGGNGSSHDGRDADQAEGPAEDPAKVKDTDAEAGPLGWVTGLPVVGPRLAPAVRWVLDSHPWRSYERMLRVHWTRLAAAITFTSFVALFPLLTVAAAIVAATIGDAQLHTLQTKLAEQVPGISGQLDLAALVNNAGTVGLIAGALLLLTGIGWVQSLRDCLRAVWELPDEETNFFVGKLRDGALLLGLGAVALVSVGCSTFASAAVDRAADAIGLPKGGAASLLLTAAGFCIAVLADFVMLAYVLTKLAGARPPRRALITASLIGAIGFELLKLLLSGYLRGVAARSMYGAFGTPIALLLWINFTAKLLVFCAAWTATYRPAARAAEPDPATAA</sequence>
<accession>A0A401R6F1</accession>
<dbReference type="InterPro" id="IPR017039">
    <property type="entry name" value="Virul_fac_BrkB"/>
</dbReference>
<keyword evidence="5 7" id="KW-0472">Membrane</keyword>
<evidence type="ECO:0000256" key="4">
    <source>
        <dbReference type="ARBA" id="ARBA00022989"/>
    </source>
</evidence>
<name>A0A401R6F1_STRNR</name>
<feature type="transmembrane region" description="Helical" evidence="7">
    <location>
        <begin position="203"/>
        <end position="226"/>
    </location>
</feature>
<keyword evidence="4 7" id="KW-1133">Transmembrane helix</keyword>
<feature type="transmembrane region" description="Helical" evidence="7">
    <location>
        <begin position="96"/>
        <end position="123"/>
    </location>
</feature>
<evidence type="ECO:0000256" key="3">
    <source>
        <dbReference type="ARBA" id="ARBA00022692"/>
    </source>
</evidence>
<comment type="subcellular location">
    <subcellularLocation>
        <location evidence="1">Cell membrane</location>
        <topology evidence="1">Multi-pass membrane protein</topology>
    </subcellularLocation>
</comment>
<evidence type="ECO:0000256" key="2">
    <source>
        <dbReference type="ARBA" id="ARBA00022475"/>
    </source>
</evidence>
<evidence type="ECO:0000256" key="7">
    <source>
        <dbReference type="SAM" id="Phobius"/>
    </source>
</evidence>
<evidence type="ECO:0000313" key="9">
    <source>
        <dbReference type="Proteomes" id="UP000288351"/>
    </source>
</evidence>
<feature type="transmembrane region" description="Helical" evidence="7">
    <location>
        <begin position="155"/>
        <end position="174"/>
    </location>
</feature>
<evidence type="ECO:0000256" key="6">
    <source>
        <dbReference type="SAM" id="MobiDB-lite"/>
    </source>
</evidence>
<keyword evidence="3 7" id="KW-0812">Transmembrane</keyword>
<feature type="compositionally biased region" description="Basic and acidic residues" evidence="6">
    <location>
        <begin position="10"/>
        <end position="20"/>
    </location>
</feature>
<reference evidence="8 9" key="1">
    <citation type="journal article" date="2019" name="Microbiol. Resour. Announc.">
        <title>Draft Genome Sequence of the Most Traditional epsilon-Poly-l-Lysine Producer, Streptomyces albulus NBRC14147.</title>
        <authorList>
            <person name="Yamanaka K."/>
            <person name="Hamano Y."/>
        </authorList>
    </citation>
    <scope>NUCLEOTIDE SEQUENCE [LARGE SCALE GENOMIC DNA]</scope>
    <source>
        <strain evidence="8 9">NBRC 14147</strain>
    </source>
</reference>
<feature type="transmembrane region" description="Helical" evidence="7">
    <location>
        <begin position="238"/>
        <end position="265"/>
    </location>
</feature>
<evidence type="ECO:0000256" key="1">
    <source>
        <dbReference type="ARBA" id="ARBA00004651"/>
    </source>
</evidence>
<feature type="transmembrane region" description="Helical" evidence="7">
    <location>
        <begin position="277"/>
        <end position="296"/>
    </location>
</feature>
<organism evidence="8 9">
    <name type="scientific">Streptomyces noursei</name>
    <name type="common">Streptomyces albulus</name>
    <dbReference type="NCBI Taxonomy" id="1971"/>
    <lineage>
        <taxon>Bacteria</taxon>
        <taxon>Bacillati</taxon>
        <taxon>Actinomycetota</taxon>
        <taxon>Actinomycetes</taxon>
        <taxon>Kitasatosporales</taxon>
        <taxon>Streptomycetaceae</taxon>
        <taxon>Streptomyces</taxon>
    </lineage>
</organism>
<feature type="transmembrane region" description="Helical" evidence="7">
    <location>
        <begin position="316"/>
        <end position="337"/>
    </location>
</feature>
<dbReference type="PANTHER" id="PTHR30213:SF1">
    <property type="entry name" value="INNER MEMBRANE PROTEIN YHJD"/>
    <property type="match status" value="1"/>
</dbReference>
<dbReference type="Proteomes" id="UP000288351">
    <property type="component" value="Unassembled WGS sequence"/>
</dbReference>
<evidence type="ECO:0000256" key="5">
    <source>
        <dbReference type="ARBA" id="ARBA00023136"/>
    </source>
</evidence>
<protein>
    <submittedName>
        <fullName evidence="8">Membrane protein</fullName>
    </submittedName>
</protein>
<keyword evidence="2" id="KW-1003">Cell membrane</keyword>
<evidence type="ECO:0000313" key="8">
    <source>
        <dbReference type="EMBL" id="GCB93178.1"/>
    </source>
</evidence>
<gene>
    <name evidence="8" type="ORF">SALB_05958</name>
</gene>
<comment type="caution">
    <text evidence="8">The sequence shown here is derived from an EMBL/GenBank/DDBJ whole genome shotgun (WGS) entry which is preliminary data.</text>
</comment>
<dbReference type="AlphaFoldDB" id="A0A401R6F1"/>
<dbReference type="PANTHER" id="PTHR30213">
    <property type="entry name" value="INNER MEMBRANE PROTEIN YHJD"/>
    <property type="match status" value="1"/>
</dbReference>
<dbReference type="Pfam" id="PF03631">
    <property type="entry name" value="Virul_fac_BrkB"/>
    <property type="match status" value="1"/>
</dbReference>
<dbReference type="EMBL" id="BHXC01000007">
    <property type="protein sequence ID" value="GCB93178.1"/>
    <property type="molecule type" value="Genomic_DNA"/>
</dbReference>
<dbReference type="RefSeq" id="WP_016578871.1">
    <property type="nucleotide sequence ID" value="NZ_BHXC01000007.1"/>
</dbReference>
<proteinExistence type="predicted"/>